<evidence type="ECO:0000259" key="2">
    <source>
        <dbReference type="PROSITE" id="PS50853"/>
    </source>
</evidence>
<name>A0A371WY14_9HYPH</name>
<feature type="domain" description="Fibronectin type-III" evidence="2">
    <location>
        <begin position="1"/>
        <end position="86"/>
    </location>
</feature>
<dbReference type="InterPro" id="IPR005546">
    <property type="entry name" value="Autotransporte_beta"/>
</dbReference>
<dbReference type="SUPFAM" id="SSF103515">
    <property type="entry name" value="Autotransporter"/>
    <property type="match status" value="1"/>
</dbReference>
<dbReference type="SMART" id="SM00869">
    <property type="entry name" value="Autotransporter"/>
    <property type="match status" value="1"/>
</dbReference>
<dbReference type="Pfam" id="PF03797">
    <property type="entry name" value="Autotransporter"/>
    <property type="match status" value="1"/>
</dbReference>
<dbReference type="Gene3D" id="2.40.128.130">
    <property type="entry name" value="Autotransporter beta-domain"/>
    <property type="match status" value="1"/>
</dbReference>
<evidence type="ECO:0000313" key="4">
    <source>
        <dbReference type="EMBL" id="RFC61868.1"/>
    </source>
</evidence>
<dbReference type="InterPro" id="IPR013783">
    <property type="entry name" value="Ig-like_fold"/>
</dbReference>
<dbReference type="GO" id="GO:0019867">
    <property type="term" value="C:outer membrane"/>
    <property type="evidence" value="ECO:0007669"/>
    <property type="project" value="InterPro"/>
</dbReference>
<dbReference type="SMART" id="SM00060">
    <property type="entry name" value="FN3"/>
    <property type="match status" value="1"/>
</dbReference>
<dbReference type="NCBIfam" id="TIGR01414">
    <property type="entry name" value="autotrans_barl"/>
    <property type="match status" value="1"/>
</dbReference>
<evidence type="ECO:0000313" key="5">
    <source>
        <dbReference type="Proteomes" id="UP000264310"/>
    </source>
</evidence>
<dbReference type="InterPro" id="IPR036116">
    <property type="entry name" value="FN3_sf"/>
</dbReference>
<dbReference type="OrthoDB" id="5720638at2"/>
<comment type="caution">
    <text evidence="4">The sequence shown here is derived from an EMBL/GenBank/DDBJ whole genome shotgun (WGS) entry which is preliminary data.</text>
</comment>
<dbReference type="PANTHER" id="PTHR34720">
    <property type="entry name" value="MICROCYSTIN DEPENDENT PROTEIN"/>
    <property type="match status" value="1"/>
</dbReference>
<evidence type="ECO:0000259" key="3">
    <source>
        <dbReference type="PROSITE" id="PS51208"/>
    </source>
</evidence>
<feature type="region of interest" description="Disordered" evidence="1">
    <location>
        <begin position="416"/>
        <end position="440"/>
    </location>
</feature>
<dbReference type="Pfam" id="PF17963">
    <property type="entry name" value="Big_9"/>
    <property type="match status" value="1"/>
</dbReference>
<evidence type="ECO:0000256" key="1">
    <source>
        <dbReference type="SAM" id="MobiDB-lite"/>
    </source>
</evidence>
<dbReference type="PROSITE" id="PS51208">
    <property type="entry name" value="AUTOTRANSPORTER"/>
    <property type="match status" value="1"/>
</dbReference>
<dbReference type="CDD" id="cd00063">
    <property type="entry name" value="FN3"/>
    <property type="match status" value="1"/>
</dbReference>
<reference evidence="4 5" key="1">
    <citation type="submission" date="2018-08" db="EMBL/GenBank/DDBJ databases">
        <title>Fulvimarina sp. 85, whole genome shotgun sequence.</title>
        <authorList>
            <person name="Tuo L."/>
        </authorList>
    </citation>
    <scope>NUCLEOTIDE SEQUENCE [LARGE SCALE GENOMIC DNA]</scope>
    <source>
        <strain evidence="4 5">85</strain>
    </source>
</reference>
<gene>
    <name evidence="4" type="ORF">DYI37_18740</name>
</gene>
<accession>A0A371WY14</accession>
<dbReference type="AlphaFoldDB" id="A0A371WY14"/>
<dbReference type="InterPro" id="IPR025883">
    <property type="entry name" value="Cadherin-like_domain"/>
</dbReference>
<feature type="domain" description="Autotransporter" evidence="3">
    <location>
        <begin position="491"/>
        <end position="766"/>
    </location>
</feature>
<dbReference type="RefSeq" id="WP_116684809.1">
    <property type="nucleotide sequence ID" value="NZ_QURL01000012.1"/>
</dbReference>
<dbReference type="EMBL" id="QURL01000012">
    <property type="protein sequence ID" value="RFC61868.1"/>
    <property type="molecule type" value="Genomic_DNA"/>
</dbReference>
<sequence length="766" mass="78085">MNVAASAAGDGSATVSFDPPASNGGAAISGYTVTSAPGGITATGTASPITVTGLANGTAYTFTVTATNAAGTGPAPGPSNAVTPLAGNVALASLTVDPGTLSPAFDGATRSYSVALTNDQATITVTPTVVEPNASVAVGGTATASGTGVRVPLTVGANTIDIVVTAQNGATATYTVTATRAASADARLASLAVNPGALSPAFEAATRSYSAALTNDQTTITVTPTVTETNARVSVGGTPTTSGTGVAVPLAVGANTIEVVVTAQNGTTATYTVTATRAAPSPIALSRTVEALAGTTVAVDLTEGASGGPFTGATIVSNATSSAGTARIEGNRTPRMIFSASSTFAGTSSVAYTLSNASGTSAPATIVFSVIARPDPAQDPEVIWLANAQVGASKRFAQDQIRNYNDRLEQLRDEGTRRNNSMGARLRYNPSSPSESVGDRGVQAMDDLDSEVSSAVYGSDPIPGLLAYGPGELRPSGKLEDTVQSLAPGGIDLGRFAVWTGGYVNFGDRDDAGFDFDYTTTGLSGGIDYRFSDSLVAGFGVGYGRDASDLGENGTKSRGEAYSAAVYGSWNATEGLYIDGLVGAGTLDFDSRRFVTSDGSAIDGERSGRQLFGSLTTAYEIRNERLLLSPYGRVELSRSWLDGFSENSAGIYALTYGDQTVDALSGVLGVRGSYAFAMDWGVLTPGFRVEYAHDFAGDSDVLLGYSDIGTTPYELTTEGSLRDATSFGLSLDADVLTDWSLGLDYRTTFGVDEQNHAFGLTIGTRF</sequence>
<organism evidence="4 5">
    <name type="scientific">Fulvimarina endophytica</name>
    <dbReference type="NCBI Taxonomy" id="2293836"/>
    <lineage>
        <taxon>Bacteria</taxon>
        <taxon>Pseudomonadati</taxon>
        <taxon>Pseudomonadota</taxon>
        <taxon>Alphaproteobacteria</taxon>
        <taxon>Hyphomicrobiales</taxon>
        <taxon>Aurantimonadaceae</taxon>
        <taxon>Fulvimarina</taxon>
    </lineage>
</organism>
<dbReference type="Pfam" id="PF00041">
    <property type="entry name" value="fn3"/>
    <property type="match status" value="1"/>
</dbReference>
<dbReference type="Pfam" id="PF12733">
    <property type="entry name" value="Cadherin-like"/>
    <property type="match status" value="2"/>
</dbReference>
<dbReference type="InterPro" id="IPR036709">
    <property type="entry name" value="Autotransporte_beta_dom_sf"/>
</dbReference>
<dbReference type="InterPro" id="IPR006315">
    <property type="entry name" value="OM_autotransptr_brl_dom"/>
</dbReference>
<dbReference type="InterPro" id="IPR003961">
    <property type="entry name" value="FN3_dom"/>
</dbReference>
<keyword evidence="5" id="KW-1185">Reference proteome</keyword>
<proteinExistence type="predicted"/>
<dbReference type="SUPFAM" id="SSF49265">
    <property type="entry name" value="Fibronectin type III"/>
    <property type="match status" value="1"/>
</dbReference>
<protein>
    <submittedName>
        <fullName evidence="4">Autotransporter domain-containing protein</fullName>
    </submittedName>
</protein>
<dbReference type="Proteomes" id="UP000264310">
    <property type="component" value="Unassembled WGS sequence"/>
</dbReference>
<dbReference type="Gene3D" id="2.60.40.10">
    <property type="entry name" value="Immunoglobulins"/>
    <property type="match status" value="1"/>
</dbReference>
<dbReference type="PROSITE" id="PS50853">
    <property type="entry name" value="FN3"/>
    <property type="match status" value="1"/>
</dbReference>
<dbReference type="PANTHER" id="PTHR34720:SF9">
    <property type="entry name" value="BLR4714 PROTEIN"/>
    <property type="match status" value="1"/>
</dbReference>